<feature type="region of interest" description="Disordered" evidence="1">
    <location>
        <begin position="1"/>
        <end position="28"/>
    </location>
</feature>
<accession>A0ABU0KXE2</accession>
<name>A0ABU0KXE2_9BACL</name>
<proteinExistence type="predicted"/>
<evidence type="ECO:0000313" key="2">
    <source>
        <dbReference type="EMBL" id="MDQ0492759.1"/>
    </source>
</evidence>
<organism evidence="2 3">
    <name type="scientific">Paenibacillus brasilensis</name>
    <dbReference type="NCBI Taxonomy" id="128574"/>
    <lineage>
        <taxon>Bacteria</taxon>
        <taxon>Bacillati</taxon>
        <taxon>Bacillota</taxon>
        <taxon>Bacilli</taxon>
        <taxon>Bacillales</taxon>
        <taxon>Paenibacillaceae</taxon>
        <taxon>Paenibacillus</taxon>
    </lineage>
</organism>
<gene>
    <name evidence="2" type="ORF">QOZ95_000909</name>
</gene>
<feature type="compositionally biased region" description="Basic and acidic residues" evidence="1">
    <location>
        <begin position="9"/>
        <end position="20"/>
    </location>
</feature>
<evidence type="ECO:0000313" key="3">
    <source>
        <dbReference type="Proteomes" id="UP001242811"/>
    </source>
</evidence>
<protein>
    <submittedName>
        <fullName evidence="2">Uncharacterized protein</fullName>
    </submittedName>
</protein>
<comment type="caution">
    <text evidence="2">The sequence shown here is derived from an EMBL/GenBank/DDBJ whole genome shotgun (WGS) entry which is preliminary data.</text>
</comment>
<dbReference type="EMBL" id="JAUSWA010000004">
    <property type="protein sequence ID" value="MDQ0492759.1"/>
    <property type="molecule type" value="Genomic_DNA"/>
</dbReference>
<reference evidence="2 3" key="1">
    <citation type="submission" date="2023-07" db="EMBL/GenBank/DDBJ databases">
        <title>Genomic Encyclopedia of Type Strains, Phase IV (KMG-IV): sequencing the most valuable type-strain genomes for metagenomic binning, comparative biology and taxonomic classification.</title>
        <authorList>
            <person name="Goeker M."/>
        </authorList>
    </citation>
    <scope>NUCLEOTIDE SEQUENCE [LARGE SCALE GENOMIC DNA]</scope>
    <source>
        <strain evidence="2 3">DSM 14914</strain>
    </source>
</reference>
<evidence type="ECO:0000256" key="1">
    <source>
        <dbReference type="SAM" id="MobiDB-lite"/>
    </source>
</evidence>
<dbReference type="Proteomes" id="UP001242811">
    <property type="component" value="Unassembled WGS sequence"/>
</dbReference>
<keyword evidence="3" id="KW-1185">Reference proteome</keyword>
<sequence>MPKTTKRQKTADGLDDKPIELDFDGPAEERVNDYIRQITGE</sequence>